<keyword evidence="3" id="KW-1185">Reference proteome</keyword>
<reference evidence="2 3" key="1">
    <citation type="submission" date="2020-08" db="EMBL/GenBank/DDBJ databases">
        <title>Genomic Encyclopedia of Type Strains, Phase III (KMG-III): the genomes of soil and plant-associated and newly described type strains.</title>
        <authorList>
            <person name="Whitman W."/>
        </authorList>
    </citation>
    <scope>NUCLEOTIDE SEQUENCE [LARGE SCALE GENOMIC DNA]</scope>
    <source>
        <strain evidence="2 3">CECT 8897</strain>
    </source>
</reference>
<protein>
    <submittedName>
        <fullName evidence="2">Nitrate reductase cytochrome c-type subunit</fullName>
    </submittedName>
</protein>
<evidence type="ECO:0000313" key="2">
    <source>
        <dbReference type="EMBL" id="MBB3122019.1"/>
    </source>
</evidence>
<proteinExistence type="predicted"/>
<dbReference type="Gene3D" id="6.20.450.20">
    <property type="match status" value="1"/>
</dbReference>
<dbReference type="RefSeq" id="WP_183443694.1">
    <property type="nucleotide sequence ID" value="NZ_JACHXD010000023.1"/>
</dbReference>
<feature type="domain" description="Stability determinant" evidence="1">
    <location>
        <begin position="16"/>
        <end position="47"/>
    </location>
</feature>
<dbReference type="InterPro" id="IPR048851">
    <property type="entry name" value="PaaA2_dom"/>
</dbReference>
<evidence type="ECO:0000259" key="1">
    <source>
        <dbReference type="Pfam" id="PF21217"/>
    </source>
</evidence>
<evidence type="ECO:0000313" key="3">
    <source>
        <dbReference type="Proteomes" id="UP000541535"/>
    </source>
</evidence>
<name>A0A7W5BF64_9BURK</name>
<organism evidence="2 3">
    <name type="scientific">Pseudoduganella violacea</name>
    <dbReference type="NCBI Taxonomy" id="1715466"/>
    <lineage>
        <taxon>Bacteria</taxon>
        <taxon>Pseudomonadati</taxon>
        <taxon>Pseudomonadota</taxon>
        <taxon>Betaproteobacteria</taxon>
        <taxon>Burkholderiales</taxon>
        <taxon>Oxalobacteraceae</taxon>
        <taxon>Telluria group</taxon>
        <taxon>Pseudoduganella</taxon>
    </lineage>
</organism>
<gene>
    <name evidence="2" type="ORF">FHS03_005115</name>
</gene>
<dbReference type="EMBL" id="JACHXD010000023">
    <property type="protein sequence ID" value="MBB3122019.1"/>
    <property type="molecule type" value="Genomic_DNA"/>
</dbReference>
<sequence length="67" mass="7745">MSTNLSPIESEFATQEEADAYDRWYREKVQTSLADQRPLIPHDLAMAKLRELIDEKQRTRASDPLAP</sequence>
<accession>A0A7W5BF64</accession>
<dbReference type="Pfam" id="PF21217">
    <property type="entry name" value="PaaA2"/>
    <property type="match status" value="1"/>
</dbReference>
<dbReference type="Proteomes" id="UP000541535">
    <property type="component" value="Unassembled WGS sequence"/>
</dbReference>
<comment type="caution">
    <text evidence="2">The sequence shown here is derived from an EMBL/GenBank/DDBJ whole genome shotgun (WGS) entry which is preliminary data.</text>
</comment>
<dbReference type="AlphaFoldDB" id="A0A7W5BF64"/>